<dbReference type="SUPFAM" id="SSF51905">
    <property type="entry name" value="FAD/NAD(P)-binding domain"/>
    <property type="match status" value="1"/>
</dbReference>
<evidence type="ECO:0000256" key="9">
    <source>
        <dbReference type="ARBA" id="ARBA00048412"/>
    </source>
</evidence>
<dbReference type="STRING" id="7719.ENSCINP00000003655"/>
<evidence type="ECO:0000256" key="4">
    <source>
        <dbReference type="ARBA" id="ARBA00023002"/>
    </source>
</evidence>
<dbReference type="GeneID" id="100186319"/>
<dbReference type="PANTHER" id="PTHR43735">
    <property type="entry name" value="APOPTOSIS-INDUCING FACTOR 1"/>
    <property type="match status" value="1"/>
</dbReference>
<protein>
    <recommendedName>
        <fullName evidence="6">Ferroptosis suppressor protein 1</fullName>
    </recommendedName>
    <alternativeName>
        <fullName evidence="7">Apoptosis-inducing factor homologous mitochondrion-associated inducer of death</fullName>
    </alternativeName>
    <alternativeName>
        <fullName evidence="8">p53-responsive gene 3 protein</fullName>
    </alternativeName>
</protein>
<dbReference type="KEGG" id="cin:100186319"/>
<feature type="domain" description="FAD/NAD(P)-binding" evidence="14">
    <location>
        <begin position="33"/>
        <end position="325"/>
    </location>
</feature>
<evidence type="ECO:0000256" key="5">
    <source>
        <dbReference type="ARBA" id="ARBA00037027"/>
    </source>
</evidence>
<dbReference type="GO" id="GO:0031966">
    <property type="term" value="C:mitochondrial membrane"/>
    <property type="evidence" value="ECO:0000318"/>
    <property type="project" value="GO_Central"/>
</dbReference>
<comment type="catalytic activity">
    <reaction evidence="10">
        <text>ubiquinone-10 + NADH + H(+) = ubiquinol-10 + NAD(+)</text>
        <dbReference type="Rhea" id="RHEA:61984"/>
        <dbReference type="ChEBI" id="CHEBI:15378"/>
        <dbReference type="ChEBI" id="CHEBI:46245"/>
        <dbReference type="ChEBI" id="CHEBI:57540"/>
        <dbReference type="ChEBI" id="CHEBI:57945"/>
        <dbReference type="ChEBI" id="CHEBI:64183"/>
    </reaction>
    <physiologicalReaction direction="left-to-right" evidence="10">
        <dbReference type="Rhea" id="RHEA:61985"/>
    </physiologicalReaction>
</comment>
<evidence type="ECO:0000256" key="3">
    <source>
        <dbReference type="ARBA" id="ARBA00022827"/>
    </source>
</evidence>
<evidence type="ECO:0000256" key="7">
    <source>
        <dbReference type="ARBA" id="ARBA00041541"/>
    </source>
</evidence>
<dbReference type="InterPro" id="IPR023753">
    <property type="entry name" value="FAD/NAD-binding_dom"/>
</dbReference>
<comment type="function">
    <text evidence="13">Putative FAD-dependent oxidoreductase.</text>
</comment>
<evidence type="ECO:0000256" key="11">
    <source>
        <dbReference type="ARBA" id="ARBA00049275"/>
    </source>
</evidence>
<reference evidence="15" key="3">
    <citation type="submission" date="2025-08" db="UniProtKB">
        <authorList>
            <consortium name="Ensembl"/>
        </authorList>
    </citation>
    <scope>IDENTIFICATION</scope>
</reference>
<evidence type="ECO:0000256" key="8">
    <source>
        <dbReference type="ARBA" id="ARBA00042318"/>
    </source>
</evidence>
<reference evidence="15" key="4">
    <citation type="submission" date="2025-09" db="UniProtKB">
        <authorList>
            <consortium name="Ensembl"/>
        </authorList>
    </citation>
    <scope>IDENTIFICATION</scope>
</reference>
<dbReference type="GO" id="GO:0004174">
    <property type="term" value="F:electron-transferring-flavoprotein dehydrogenase activity"/>
    <property type="evidence" value="ECO:0000318"/>
    <property type="project" value="GO_Central"/>
</dbReference>
<keyword evidence="16" id="KW-1185">Reference proteome</keyword>
<comment type="catalytic activity">
    <reaction evidence="12">
        <text>menaquinone-4 + NADH + H(+) = menaquinol-4 + NAD(+)</text>
        <dbReference type="Rhea" id="RHEA:74079"/>
        <dbReference type="ChEBI" id="CHEBI:15378"/>
        <dbReference type="ChEBI" id="CHEBI:57540"/>
        <dbReference type="ChEBI" id="CHEBI:57945"/>
        <dbReference type="ChEBI" id="CHEBI:78277"/>
        <dbReference type="ChEBI" id="CHEBI:193091"/>
    </reaction>
    <physiologicalReaction direction="left-to-right" evidence="12">
        <dbReference type="Rhea" id="RHEA:74080"/>
    </physiologicalReaction>
</comment>
<keyword evidence="2" id="KW-0285">Flavoprotein</keyword>
<dbReference type="Ensembl" id="ENSCINT00000003655.3">
    <property type="protein sequence ID" value="ENSCINP00000003655.3"/>
    <property type="gene ID" value="ENSCING00000001811.3"/>
</dbReference>
<evidence type="ECO:0000313" key="15">
    <source>
        <dbReference type="Ensembl" id="ENSCINP00000003655.3"/>
    </source>
</evidence>
<proteinExistence type="inferred from homology"/>
<comment type="similarity">
    <text evidence="1">Belongs to the FAD-dependent oxidoreductase family.</text>
</comment>
<organism evidence="15 16">
    <name type="scientific">Ciona intestinalis</name>
    <name type="common">Transparent sea squirt</name>
    <name type="synonym">Ascidia intestinalis</name>
    <dbReference type="NCBI Taxonomy" id="7719"/>
    <lineage>
        <taxon>Eukaryota</taxon>
        <taxon>Metazoa</taxon>
        <taxon>Chordata</taxon>
        <taxon>Tunicata</taxon>
        <taxon>Ascidiacea</taxon>
        <taxon>Phlebobranchia</taxon>
        <taxon>Cionidae</taxon>
        <taxon>Ciona</taxon>
    </lineage>
</organism>
<dbReference type="HOGENOM" id="CLU_019845_2_1_1"/>
<comment type="catalytic activity">
    <reaction evidence="9">
        <text>menadione + NADH + H(+) = menadiol + NAD(+)</text>
        <dbReference type="Rhea" id="RHEA:69695"/>
        <dbReference type="ChEBI" id="CHEBI:6746"/>
        <dbReference type="ChEBI" id="CHEBI:15378"/>
        <dbReference type="ChEBI" id="CHEBI:28869"/>
        <dbReference type="ChEBI" id="CHEBI:57540"/>
        <dbReference type="ChEBI" id="CHEBI:57945"/>
    </reaction>
    <physiologicalReaction direction="left-to-right" evidence="9">
        <dbReference type="Rhea" id="RHEA:69696"/>
    </physiologicalReaction>
</comment>
<dbReference type="InParanoid" id="F6X593"/>
<dbReference type="GO" id="GO:0008637">
    <property type="term" value="P:apoptotic mitochondrial changes"/>
    <property type="evidence" value="ECO:0000318"/>
    <property type="project" value="GO_Central"/>
</dbReference>
<dbReference type="OMA" id="QTEPWIN"/>
<accession>F6X593</accession>
<evidence type="ECO:0000259" key="14">
    <source>
        <dbReference type="Pfam" id="PF07992"/>
    </source>
</evidence>
<name>F6X593_CIOIN</name>
<dbReference type="InterPro" id="IPR036188">
    <property type="entry name" value="FAD/NAD-bd_sf"/>
</dbReference>
<evidence type="ECO:0000256" key="13">
    <source>
        <dbReference type="ARBA" id="ARBA00057036"/>
    </source>
</evidence>
<evidence type="ECO:0000256" key="2">
    <source>
        <dbReference type="ARBA" id="ARBA00022630"/>
    </source>
</evidence>
<dbReference type="PANTHER" id="PTHR43735:SF3">
    <property type="entry name" value="FERROPTOSIS SUPPRESSOR PROTEIN 1"/>
    <property type="match status" value="1"/>
</dbReference>
<evidence type="ECO:0000313" key="16">
    <source>
        <dbReference type="Proteomes" id="UP000008144"/>
    </source>
</evidence>
<dbReference type="FunFam" id="3.50.50.100:FF:000006">
    <property type="entry name" value="apoptosis-inducing factor 2"/>
    <property type="match status" value="1"/>
</dbReference>
<evidence type="ECO:0000256" key="1">
    <source>
        <dbReference type="ARBA" id="ARBA00006442"/>
    </source>
</evidence>
<dbReference type="Proteomes" id="UP000008144">
    <property type="component" value="Chromosome 7"/>
</dbReference>
<keyword evidence="4" id="KW-0560">Oxidoreductase</keyword>
<accession>A0A1W2W3L9</accession>
<dbReference type="GeneTree" id="ENSGT00390000004582"/>
<dbReference type="PRINTS" id="PR00368">
    <property type="entry name" value="FADPNR"/>
</dbReference>
<keyword evidence="3" id="KW-0274">FAD</keyword>
<dbReference type="Gene3D" id="3.50.50.100">
    <property type="match status" value="1"/>
</dbReference>
<evidence type="ECO:0000256" key="10">
    <source>
        <dbReference type="ARBA" id="ARBA00049236"/>
    </source>
</evidence>
<dbReference type="Pfam" id="PF07992">
    <property type="entry name" value="Pyr_redox_2"/>
    <property type="match status" value="1"/>
</dbReference>
<gene>
    <name evidence="15" type="primary">LOC100186319</name>
</gene>
<dbReference type="RefSeq" id="XP_002123031.2">
    <property type="nucleotide sequence ID" value="XM_002122995.5"/>
</dbReference>
<dbReference type="OrthoDB" id="3244603at2759"/>
<dbReference type="GO" id="GO:0043065">
    <property type="term" value="P:positive regulation of apoptotic process"/>
    <property type="evidence" value="ECO:0000318"/>
    <property type="project" value="GO_Central"/>
</dbReference>
<dbReference type="EMBL" id="EAAA01002494">
    <property type="status" value="NOT_ANNOTATED_CDS"/>
    <property type="molecule type" value="Genomic_DNA"/>
</dbReference>
<dbReference type="PRINTS" id="PR00469">
    <property type="entry name" value="PNDRDTASEII"/>
</dbReference>
<reference evidence="16" key="1">
    <citation type="journal article" date="2002" name="Science">
        <title>The draft genome of Ciona intestinalis: insights into chordate and vertebrate origins.</title>
        <authorList>
            <person name="Dehal P."/>
            <person name="Satou Y."/>
            <person name="Campbell R.K."/>
            <person name="Chapman J."/>
            <person name="Degnan B."/>
            <person name="De Tomaso A."/>
            <person name="Davidson B."/>
            <person name="Di Gregorio A."/>
            <person name="Gelpke M."/>
            <person name="Goodstein D.M."/>
            <person name="Harafuji N."/>
            <person name="Hastings K.E."/>
            <person name="Ho I."/>
            <person name="Hotta K."/>
            <person name="Huang W."/>
            <person name="Kawashima T."/>
            <person name="Lemaire P."/>
            <person name="Martinez D."/>
            <person name="Meinertzhagen I.A."/>
            <person name="Necula S."/>
            <person name="Nonaka M."/>
            <person name="Putnam N."/>
            <person name="Rash S."/>
            <person name="Saiga H."/>
            <person name="Satake M."/>
            <person name="Terry A."/>
            <person name="Yamada L."/>
            <person name="Wang H.G."/>
            <person name="Awazu S."/>
            <person name="Azumi K."/>
            <person name="Boore J."/>
            <person name="Branno M."/>
            <person name="Chin-Bow S."/>
            <person name="DeSantis R."/>
            <person name="Doyle S."/>
            <person name="Francino P."/>
            <person name="Keys D.N."/>
            <person name="Haga S."/>
            <person name="Hayashi H."/>
            <person name="Hino K."/>
            <person name="Imai K.S."/>
            <person name="Inaba K."/>
            <person name="Kano S."/>
            <person name="Kobayashi K."/>
            <person name="Kobayashi M."/>
            <person name="Lee B.I."/>
            <person name="Makabe K.W."/>
            <person name="Manohar C."/>
            <person name="Matassi G."/>
            <person name="Medina M."/>
            <person name="Mochizuki Y."/>
            <person name="Mount S."/>
            <person name="Morishita T."/>
            <person name="Miura S."/>
            <person name="Nakayama A."/>
            <person name="Nishizaka S."/>
            <person name="Nomoto H."/>
            <person name="Ohta F."/>
            <person name="Oishi K."/>
            <person name="Rigoutsos I."/>
            <person name="Sano M."/>
            <person name="Sasaki A."/>
            <person name="Sasakura Y."/>
            <person name="Shoguchi E."/>
            <person name="Shin-i T."/>
            <person name="Spagnuolo A."/>
            <person name="Stainier D."/>
            <person name="Suzuki M.M."/>
            <person name="Tassy O."/>
            <person name="Takatori N."/>
            <person name="Tokuoka M."/>
            <person name="Yagi K."/>
            <person name="Yoshizaki F."/>
            <person name="Wada S."/>
            <person name="Zhang C."/>
            <person name="Hyatt P.D."/>
            <person name="Larimer F."/>
            <person name="Detter C."/>
            <person name="Doggett N."/>
            <person name="Glavina T."/>
            <person name="Hawkins T."/>
            <person name="Richardson P."/>
            <person name="Lucas S."/>
            <person name="Kohara Y."/>
            <person name="Levine M."/>
            <person name="Satoh N."/>
            <person name="Rokhsar D.S."/>
        </authorList>
    </citation>
    <scope>NUCLEOTIDE SEQUENCE [LARGE SCALE GENOMIC DNA]</scope>
</reference>
<dbReference type="GO" id="GO:0005737">
    <property type="term" value="C:cytoplasm"/>
    <property type="evidence" value="ECO:0000318"/>
    <property type="project" value="GO_Central"/>
</dbReference>
<dbReference type="GO" id="GO:0110076">
    <property type="term" value="P:negative regulation of ferroptosis"/>
    <property type="evidence" value="ECO:0000318"/>
    <property type="project" value="GO_Central"/>
</dbReference>
<comment type="cofactor">
    <cofactor evidence="5">
        <name>6-hydroxy-FAD</name>
        <dbReference type="ChEBI" id="CHEBI:60470"/>
    </cofactor>
</comment>
<sequence>MSKYLGYALAGGAVVYGYKYFADRSKVLSPDQQIVIVGGGYGGIRVAKNLKGRGNFTLIDPKGSMHHNMAALRAAVESGFANKTFIPYKPIFGEHFVQGRVTSIDTDNKNVTIDSRMAPIPYTQLVIATGTTGPFPGKCRHDLSTKQLQDLYENLATEVKSASNIVIVGGGAVGVEMAGEIVGDYPGTKKVTVVHNSDVLISPKLSQKAQDMIKDKLDEKKIERVLGEKVTNLGNLPVNKTSEGLEVELSSGKKLDADLVIPCFGSSNITDAYATSPSLSKSMNQKGQLKVNEYLQVEGVNDVFAIGDANDFDVVKLALEAQAQGSHTYENLINIGKGKPLTPYKPDAFMMAIPIGRDGGVCVRGNSVMGDFMAKMIKGKDVFVKIMWKEMEQPVPKN</sequence>
<dbReference type="GO" id="GO:0050660">
    <property type="term" value="F:flavin adenine dinucleotide binding"/>
    <property type="evidence" value="ECO:0000318"/>
    <property type="project" value="GO_Central"/>
</dbReference>
<evidence type="ECO:0000256" key="6">
    <source>
        <dbReference type="ARBA" id="ARBA00040253"/>
    </source>
</evidence>
<reference evidence="15" key="2">
    <citation type="journal article" date="2008" name="Genome Biol.">
        <title>Improved genome assembly and evidence-based global gene model set for the chordate Ciona intestinalis: new insight into intron and operon populations.</title>
        <authorList>
            <person name="Satou Y."/>
            <person name="Mineta K."/>
            <person name="Ogasawara M."/>
            <person name="Sasakura Y."/>
            <person name="Shoguchi E."/>
            <person name="Ueno K."/>
            <person name="Yamada L."/>
            <person name="Matsumoto J."/>
            <person name="Wasserscheid J."/>
            <person name="Dewar K."/>
            <person name="Wiley G.B."/>
            <person name="Macmil S.L."/>
            <person name="Roe B.A."/>
            <person name="Zeller R.W."/>
            <person name="Hastings K.E."/>
            <person name="Lemaire P."/>
            <person name="Lindquist E."/>
            <person name="Endo T."/>
            <person name="Hotta K."/>
            <person name="Inaba K."/>
        </authorList>
    </citation>
    <scope>NUCLEOTIDE SEQUENCE [LARGE SCALE GENOMIC DNA]</scope>
    <source>
        <strain evidence="15">wild type</strain>
    </source>
</reference>
<comment type="catalytic activity">
    <reaction evidence="11">
        <text>phylloquinone + NADH + H(+) = phylloquinol + NAD(+)</text>
        <dbReference type="Rhea" id="RHEA:74075"/>
        <dbReference type="ChEBI" id="CHEBI:15378"/>
        <dbReference type="ChEBI" id="CHEBI:18067"/>
        <dbReference type="ChEBI" id="CHEBI:28433"/>
        <dbReference type="ChEBI" id="CHEBI:57540"/>
        <dbReference type="ChEBI" id="CHEBI:57945"/>
    </reaction>
    <physiologicalReaction direction="left-to-right" evidence="11">
        <dbReference type="Rhea" id="RHEA:74076"/>
    </physiologicalReaction>
</comment>
<dbReference type="AlphaFoldDB" id="F6X593"/>
<evidence type="ECO:0000256" key="12">
    <source>
        <dbReference type="ARBA" id="ARBA00049479"/>
    </source>
</evidence>